<dbReference type="PANTHER" id="PTHR45569">
    <property type="entry name" value="SENSOR PROTEIN KDPD"/>
    <property type="match status" value="1"/>
</dbReference>
<sequence>METPRLQRLPEEQRARILKGLKLAQELGAETTVLGGSSLAATLLAYARTRNVSKLVVGKSNRGWAARLWEGSLVGELSRLSGDVDVYVVAHELEEEADQRASACPACCSAIASPATPPAATWPPPPSASRPPSSTTCWCPTSRCPT</sequence>
<gene>
    <name evidence="2" type="primary">kdpD_2</name>
    <name evidence="2" type="ORF">NCTC9695_02256</name>
</gene>
<organism evidence="2 3">
    <name type="scientific">Chromobacterium violaceum</name>
    <dbReference type="NCBI Taxonomy" id="536"/>
    <lineage>
        <taxon>Bacteria</taxon>
        <taxon>Pseudomonadati</taxon>
        <taxon>Pseudomonadota</taxon>
        <taxon>Betaproteobacteria</taxon>
        <taxon>Neisseriales</taxon>
        <taxon>Chromobacteriaceae</taxon>
        <taxon>Chromobacterium</taxon>
    </lineage>
</organism>
<dbReference type="PANTHER" id="PTHR45569:SF1">
    <property type="entry name" value="SENSOR PROTEIN KDPD"/>
    <property type="match status" value="1"/>
</dbReference>
<dbReference type="AlphaFoldDB" id="A0A447TA81"/>
<dbReference type="SUPFAM" id="SSF52402">
    <property type="entry name" value="Adenine nucleotide alpha hydrolases-like"/>
    <property type="match status" value="1"/>
</dbReference>
<dbReference type="EMBL" id="LR134182">
    <property type="protein sequence ID" value="VEB41816.1"/>
    <property type="molecule type" value="Genomic_DNA"/>
</dbReference>
<dbReference type="EC" id="2.7.13.3" evidence="2"/>
<dbReference type="GO" id="GO:0005886">
    <property type="term" value="C:plasma membrane"/>
    <property type="evidence" value="ECO:0007669"/>
    <property type="project" value="TreeGrafter"/>
</dbReference>
<feature type="compositionally biased region" description="Pro residues" evidence="1">
    <location>
        <begin position="116"/>
        <end position="129"/>
    </location>
</feature>
<evidence type="ECO:0000313" key="3">
    <source>
        <dbReference type="Proteomes" id="UP000275777"/>
    </source>
</evidence>
<name>A0A447TA81_CHRVL</name>
<accession>A0A447TA81</accession>
<dbReference type="GO" id="GO:0000155">
    <property type="term" value="F:phosphorelay sensor kinase activity"/>
    <property type="evidence" value="ECO:0007669"/>
    <property type="project" value="TreeGrafter"/>
</dbReference>
<feature type="region of interest" description="Disordered" evidence="1">
    <location>
        <begin position="116"/>
        <end position="146"/>
    </location>
</feature>
<dbReference type="Proteomes" id="UP000275777">
    <property type="component" value="Chromosome"/>
</dbReference>
<proteinExistence type="predicted"/>
<protein>
    <submittedName>
        <fullName evidence="2">Sensor protein KdpD</fullName>
        <ecNumber evidence="2">2.7.13.3</ecNumber>
    </submittedName>
</protein>
<reference evidence="2 3" key="1">
    <citation type="submission" date="2018-12" db="EMBL/GenBank/DDBJ databases">
        <authorList>
            <consortium name="Pathogen Informatics"/>
        </authorList>
    </citation>
    <scope>NUCLEOTIDE SEQUENCE [LARGE SCALE GENOMIC DNA]</scope>
    <source>
        <strain evidence="2 3">NCTC9695</strain>
    </source>
</reference>
<dbReference type="InterPro" id="IPR052023">
    <property type="entry name" value="Histidine_kinase_KdpD"/>
</dbReference>
<keyword evidence="2" id="KW-0808">Transferase</keyword>
<evidence type="ECO:0000313" key="2">
    <source>
        <dbReference type="EMBL" id="VEB41816.1"/>
    </source>
</evidence>
<evidence type="ECO:0000256" key="1">
    <source>
        <dbReference type="SAM" id="MobiDB-lite"/>
    </source>
</evidence>